<dbReference type="InterPro" id="IPR001667">
    <property type="entry name" value="DDH_dom"/>
</dbReference>
<dbReference type="InterPro" id="IPR038763">
    <property type="entry name" value="DHH_sf"/>
</dbReference>
<dbReference type="Pfam" id="PF02272">
    <property type="entry name" value="DHHA1"/>
    <property type="match status" value="1"/>
</dbReference>
<dbReference type="PANTHER" id="PTHR47618:SF1">
    <property type="entry name" value="BIFUNCTIONAL OLIGORIBONUCLEASE AND PAP PHOSPHATASE NRNA"/>
    <property type="match status" value="1"/>
</dbReference>
<dbReference type="SUPFAM" id="SSF64182">
    <property type="entry name" value="DHH phosphoesterases"/>
    <property type="match status" value="1"/>
</dbReference>
<evidence type="ECO:0000259" key="1">
    <source>
        <dbReference type="Pfam" id="PF01368"/>
    </source>
</evidence>
<organism evidence="3 4">
    <name type="scientific">Waltera intestinalis</name>
    <dbReference type="NCBI Taxonomy" id="2606635"/>
    <lineage>
        <taxon>Bacteria</taxon>
        <taxon>Bacillati</taxon>
        <taxon>Bacillota</taxon>
        <taxon>Clostridia</taxon>
        <taxon>Lachnospirales</taxon>
        <taxon>Lachnospiraceae</taxon>
        <taxon>Waltera</taxon>
    </lineage>
</organism>
<evidence type="ECO:0000259" key="2">
    <source>
        <dbReference type="Pfam" id="PF02272"/>
    </source>
</evidence>
<reference evidence="3 4" key="1">
    <citation type="submission" date="2019-08" db="EMBL/GenBank/DDBJ databases">
        <title>In-depth cultivation of the pig gut microbiome towards novel bacterial diversity and tailored functional studies.</title>
        <authorList>
            <person name="Wylensek D."/>
            <person name="Hitch T.C.A."/>
            <person name="Clavel T."/>
        </authorList>
    </citation>
    <scope>NUCLEOTIDE SEQUENCE [LARGE SCALE GENOMIC DNA]</scope>
    <source>
        <strain evidence="3 4">WCA3-601-WT-6H</strain>
    </source>
</reference>
<dbReference type="Gene3D" id="3.10.310.30">
    <property type="match status" value="1"/>
</dbReference>
<name>A0A6L5YJY8_9FIRM</name>
<dbReference type="Gene3D" id="3.90.1640.10">
    <property type="entry name" value="inorganic pyrophosphatase (n-terminal core)"/>
    <property type="match status" value="1"/>
</dbReference>
<protein>
    <submittedName>
        <fullName evidence="3">Recombinase RecJ</fullName>
    </submittedName>
</protein>
<dbReference type="EMBL" id="VUMU01000011">
    <property type="protein sequence ID" value="MST58459.1"/>
    <property type="molecule type" value="Genomic_DNA"/>
</dbReference>
<dbReference type="Proteomes" id="UP000476055">
    <property type="component" value="Unassembled WGS sequence"/>
</dbReference>
<dbReference type="GO" id="GO:0003676">
    <property type="term" value="F:nucleic acid binding"/>
    <property type="evidence" value="ECO:0007669"/>
    <property type="project" value="InterPro"/>
</dbReference>
<proteinExistence type="predicted"/>
<sequence length="515" mass="58420">MDRRGAEKSREMMLEELLGYDRITIQCHDNPDADAIASGFGLYCFFRDQGKDVRLLYAGKNKVRKANLTLMVEKLGIPLKYLAHPGEEPVDGLLITVDCQYGAGNVTVIPAEEIAVIDHHPLEVICTEKMRLQPNLGSCATLVWTMLQEMHYPVEKNKDLGTALYYGLFMDTNQFSELSNPVDMDMRESLNFDKNLVSLFRNSNISLKELEIAGVALLRCNYNDDYQFAVIHSQPCDPNVLGLISDFLLQVAGVNTCVVYNEDSGGYKFSVRSCIREVNASELSNYLSEGTGSGGGHVEKAGGYISMKLYEEKYPTLHSEAYFNNRMTKYFDNFEIVYAKERKFPVKEGKKYRRRKEPIACLKAADLAELGNVVSIRTEDGTMDIDTRQDMYFTLERTGELHPVPTGRFHRILELCDLPLPEEYCSSMGYIPRVKDGRDGSNHLLTEYVRMGMPADAFCIYALELKRGVKIFPIWDEDTYMTGRAGDYLVASEDDLHNMFIEPAQNLLNNFEEMT</sequence>
<evidence type="ECO:0000313" key="3">
    <source>
        <dbReference type="EMBL" id="MST58459.1"/>
    </source>
</evidence>
<dbReference type="InterPro" id="IPR051319">
    <property type="entry name" value="Oligoribo/pAp-PDE_c-di-AMP_PDE"/>
</dbReference>
<dbReference type="RefSeq" id="WP_154496620.1">
    <property type="nucleotide sequence ID" value="NZ_VUMU01000011.1"/>
</dbReference>
<dbReference type="AlphaFoldDB" id="A0A6L5YJY8"/>
<feature type="domain" description="DDH" evidence="1">
    <location>
        <begin position="22"/>
        <end position="167"/>
    </location>
</feature>
<dbReference type="InterPro" id="IPR003156">
    <property type="entry name" value="DHHA1_dom"/>
</dbReference>
<dbReference type="Pfam" id="PF01368">
    <property type="entry name" value="DHH"/>
    <property type="match status" value="1"/>
</dbReference>
<dbReference type="PANTHER" id="PTHR47618">
    <property type="entry name" value="BIFUNCTIONAL OLIGORIBONUCLEASE AND PAP PHOSPHATASE NRNA"/>
    <property type="match status" value="1"/>
</dbReference>
<evidence type="ECO:0000313" key="4">
    <source>
        <dbReference type="Proteomes" id="UP000476055"/>
    </source>
</evidence>
<keyword evidence="4" id="KW-1185">Reference proteome</keyword>
<feature type="domain" description="DHHA1" evidence="2">
    <location>
        <begin position="233"/>
        <end position="307"/>
    </location>
</feature>
<accession>A0A6L5YJY8</accession>
<gene>
    <name evidence="3" type="ORF">FYJ59_09480</name>
</gene>
<comment type="caution">
    <text evidence="3">The sequence shown here is derived from an EMBL/GenBank/DDBJ whole genome shotgun (WGS) entry which is preliminary data.</text>
</comment>